<dbReference type="PIRSF" id="PIRSF000102">
    <property type="entry name" value="Lac_mal_DH"/>
    <property type="match status" value="1"/>
</dbReference>
<dbReference type="RefSeq" id="WP_380971425.1">
    <property type="nucleotide sequence ID" value="NZ_JBHTEF010000001.1"/>
</dbReference>
<dbReference type="SUPFAM" id="SSF56327">
    <property type="entry name" value="LDH C-terminal domain-like"/>
    <property type="match status" value="1"/>
</dbReference>
<dbReference type="Pfam" id="PF02866">
    <property type="entry name" value="Ldh_1_C"/>
    <property type="match status" value="1"/>
</dbReference>
<gene>
    <name evidence="7" type="ORF">ACFQWG_01330</name>
</gene>
<evidence type="ECO:0000259" key="5">
    <source>
        <dbReference type="Pfam" id="PF00056"/>
    </source>
</evidence>
<proteinExistence type="inferred from homology"/>
<keyword evidence="2 4" id="KW-0560">Oxidoreductase</keyword>
<name>A0ABW2SIB4_9ACTO</name>
<dbReference type="InterPro" id="IPR001557">
    <property type="entry name" value="L-lactate/malate_DH"/>
</dbReference>
<dbReference type="PANTHER" id="PTHR43128:SF16">
    <property type="entry name" value="L-LACTATE DEHYDROGENASE"/>
    <property type="match status" value="1"/>
</dbReference>
<feature type="domain" description="Lactate/malate dehydrogenase C-terminal" evidence="6">
    <location>
        <begin position="150"/>
        <end position="320"/>
    </location>
</feature>
<reference evidence="8" key="1">
    <citation type="journal article" date="2019" name="Int. J. Syst. Evol. Microbiol.">
        <title>The Global Catalogue of Microorganisms (GCM) 10K type strain sequencing project: providing services to taxonomists for standard genome sequencing and annotation.</title>
        <authorList>
            <consortium name="The Broad Institute Genomics Platform"/>
            <consortium name="The Broad Institute Genome Sequencing Center for Infectious Disease"/>
            <person name="Wu L."/>
            <person name="Ma J."/>
        </authorList>
    </citation>
    <scope>NUCLEOTIDE SEQUENCE [LARGE SCALE GENOMIC DNA]</scope>
    <source>
        <strain evidence="8">CCUG 56698</strain>
    </source>
</reference>
<protein>
    <submittedName>
        <fullName evidence="7">Malate dehydrogenase</fullName>
    </submittedName>
</protein>
<dbReference type="Gene3D" id="3.90.110.10">
    <property type="entry name" value="Lactate dehydrogenase/glycoside hydrolase, family 4, C-terminal"/>
    <property type="match status" value="1"/>
</dbReference>
<dbReference type="SUPFAM" id="SSF51735">
    <property type="entry name" value="NAD(P)-binding Rossmann-fold domains"/>
    <property type="match status" value="1"/>
</dbReference>
<accession>A0ABW2SIB4</accession>
<dbReference type="PROSITE" id="PS51257">
    <property type="entry name" value="PROKAR_LIPOPROTEIN"/>
    <property type="match status" value="1"/>
</dbReference>
<evidence type="ECO:0000313" key="7">
    <source>
        <dbReference type="EMBL" id="MFC7579872.1"/>
    </source>
</evidence>
<dbReference type="EMBL" id="JBHTEF010000001">
    <property type="protein sequence ID" value="MFC7579872.1"/>
    <property type="molecule type" value="Genomic_DNA"/>
</dbReference>
<dbReference type="Pfam" id="PF00056">
    <property type="entry name" value="Ldh_1_N"/>
    <property type="match status" value="1"/>
</dbReference>
<evidence type="ECO:0000256" key="1">
    <source>
        <dbReference type="ARBA" id="ARBA00006054"/>
    </source>
</evidence>
<keyword evidence="3" id="KW-0520">NAD</keyword>
<evidence type="ECO:0000256" key="2">
    <source>
        <dbReference type="ARBA" id="ARBA00023002"/>
    </source>
</evidence>
<dbReference type="InterPro" id="IPR036291">
    <property type="entry name" value="NAD(P)-bd_dom_sf"/>
</dbReference>
<dbReference type="PRINTS" id="PR00086">
    <property type="entry name" value="LLDHDRGNASE"/>
</dbReference>
<evidence type="ECO:0000256" key="4">
    <source>
        <dbReference type="RuleBase" id="RU003369"/>
    </source>
</evidence>
<organism evidence="7 8">
    <name type="scientific">Schaalia naturae</name>
    <dbReference type="NCBI Taxonomy" id="635203"/>
    <lineage>
        <taxon>Bacteria</taxon>
        <taxon>Bacillati</taxon>
        <taxon>Actinomycetota</taxon>
        <taxon>Actinomycetes</taxon>
        <taxon>Actinomycetales</taxon>
        <taxon>Actinomycetaceae</taxon>
        <taxon>Schaalia</taxon>
    </lineage>
</organism>
<keyword evidence="8" id="KW-1185">Reference proteome</keyword>
<comment type="caution">
    <text evidence="7">The sequence shown here is derived from an EMBL/GenBank/DDBJ whole genome shotgun (WGS) entry which is preliminary data.</text>
</comment>
<dbReference type="InterPro" id="IPR001236">
    <property type="entry name" value="Lactate/malate_DH_N"/>
</dbReference>
<dbReference type="Proteomes" id="UP001596527">
    <property type="component" value="Unassembled WGS sequence"/>
</dbReference>
<evidence type="ECO:0000313" key="8">
    <source>
        <dbReference type="Proteomes" id="UP001596527"/>
    </source>
</evidence>
<evidence type="ECO:0000256" key="3">
    <source>
        <dbReference type="ARBA" id="ARBA00023027"/>
    </source>
</evidence>
<sequence>MPVQRRVVVIGSGRVGGAAVGAIVATGCVEEVVVLNRHHGAACGQAADQADAAAWSVSSPVRVRAGGLEDLAGASLVVVTVGSLPRSQAPDGRREVAAANASILRPLLCEIASRSADAPVLISTNPVDAMVQVAATEFPFAPGRVLGTGTSLDSVRLRRVIADRFGVSVSSVEAVMLGEHGPAGFPLLSGASVGGARLADVARALPGAPGALADPESLREKANAIGWDIRRLKGATSAGIGQCIARIARAVVRDEMSVVPVSSFIPPGEGWDGVGDEAGVAVSVPCVVGAAGVIRRIPVHLDDWERECFRSSVEAVRATVAHIAPGP</sequence>
<feature type="domain" description="Lactate/malate dehydrogenase N-terminal" evidence="5">
    <location>
        <begin position="6"/>
        <end position="147"/>
    </location>
</feature>
<dbReference type="InterPro" id="IPR022383">
    <property type="entry name" value="Lactate/malate_DH_C"/>
</dbReference>
<evidence type="ECO:0000259" key="6">
    <source>
        <dbReference type="Pfam" id="PF02866"/>
    </source>
</evidence>
<dbReference type="Gene3D" id="3.40.50.720">
    <property type="entry name" value="NAD(P)-binding Rossmann-like Domain"/>
    <property type="match status" value="1"/>
</dbReference>
<dbReference type="InterPro" id="IPR015955">
    <property type="entry name" value="Lactate_DH/Glyco_Ohase_4_C"/>
</dbReference>
<dbReference type="PANTHER" id="PTHR43128">
    <property type="entry name" value="L-2-HYDROXYCARBOXYLATE DEHYDROGENASE (NAD(P)(+))"/>
    <property type="match status" value="1"/>
</dbReference>
<comment type="similarity">
    <text evidence="1">Belongs to the LDH/MDH superfamily. LDH family.</text>
</comment>